<dbReference type="EMBL" id="CAIX01000144">
    <property type="protein sequence ID" value="CCI46897.1"/>
    <property type="molecule type" value="Genomic_DNA"/>
</dbReference>
<keyword evidence="1" id="KW-0315">Glutamine amidotransferase</keyword>
<dbReference type="OrthoDB" id="94233at2759"/>
<dbReference type="CDD" id="cd03109">
    <property type="entry name" value="DTBS"/>
    <property type="match status" value="1"/>
</dbReference>
<dbReference type="AlphaFoldDB" id="A0A024GJH4"/>
<name>A0A024GJH4_9STRA</name>
<dbReference type="STRING" id="65357.A0A024GJH4"/>
<proteinExistence type="predicted"/>
<comment type="caution">
    <text evidence="2">The sequence shown here is derived from an EMBL/GenBank/DDBJ whole genome shotgun (WGS) entry which is preliminary data.</text>
</comment>
<accession>A0A024GJH4</accession>
<dbReference type="InterPro" id="IPR028979">
    <property type="entry name" value="Ser_kin/Pase_Hpr-like_N_sf"/>
</dbReference>
<dbReference type="Gene3D" id="3.40.50.300">
    <property type="entry name" value="P-loop containing nucleotide triphosphate hydrolases"/>
    <property type="match status" value="1"/>
</dbReference>
<reference evidence="2 3" key="1">
    <citation type="submission" date="2012-05" db="EMBL/GenBank/DDBJ databases">
        <title>Recombination and specialization in a pathogen metapopulation.</title>
        <authorList>
            <person name="Gardiner A."/>
            <person name="Kemen E."/>
            <person name="Schultz-Larsen T."/>
            <person name="MacLean D."/>
            <person name="Van Oosterhout C."/>
            <person name="Jones J.D.G."/>
        </authorList>
    </citation>
    <scope>NUCLEOTIDE SEQUENCE [LARGE SCALE GENOMIC DNA]</scope>
    <source>
        <strain evidence="2 3">Ac Nc2</strain>
    </source>
</reference>
<protein>
    <recommendedName>
        <fullName evidence="4">DRTGG domain-containing protein</fullName>
    </recommendedName>
</protein>
<evidence type="ECO:0008006" key="4">
    <source>
        <dbReference type="Google" id="ProtNLM"/>
    </source>
</evidence>
<dbReference type="Proteomes" id="UP000053237">
    <property type="component" value="Unassembled WGS sequence"/>
</dbReference>
<dbReference type="SUPFAM" id="SSF52540">
    <property type="entry name" value="P-loop containing nucleoside triphosphate hydrolases"/>
    <property type="match status" value="1"/>
</dbReference>
<evidence type="ECO:0000313" key="3">
    <source>
        <dbReference type="Proteomes" id="UP000053237"/>
    </source>
</evidence>
<dbReference type="PANTHER" id="PTHR21343">
    <property type="entry name" value="DETHIOBIOTIN SYNTHETASE"/>
    <property type="match status" value="1"/>
</dbReference>
<sequence>MERQLLVLSTGQHVGKTTVSLGLIQYLKKKFEGSNKHIAYCKPVGQQHIPVGDNLRVDKDAYLFKEYFKLVHDYQHMSPVIFPNGFTRDYIDGKVTSEQLYQSIQRAHDTLYSQSDYLVCEGTGHTGVGSICDLNNAQVAARLGMSVICVTLGGLGSSFDQLTMNRELLEKHGVRLRGVILNKVNAEKLPMIKNYFSRALQRWDVPLLGCIPDLSDLSRPTMADYCKLFRSTLISGEKAWLRHFSSVRLALAPVDDKNIFKAIPKQLVITHTGRMDVIDAILGNQTASIPHGRDLQSGLIMTGWNPPSAELKQKLDLANIPCIYVSPDKADSYTLTTRLATFTAKIRLEDTDRLNLAAKHVLQSCDFSSICV</sequence>
<dbReference type="PANTHER" id="PTHR21343:SF8">
    <property type="entry name" value="DRTGG DOMAIN-CONTAINING PROTEIN"/>
    <property type="match status" value="1"/>
</dbReference>
<dbReference type="InParanoid" id="A0A024GJH4"/>
<evidence type="ECO:0000256" key="1">
    <source>
        <dbReference type="ARBA" id="ARBA00022962"/>
    </source>
</evidence>
<gene>
    <name evidence="2" type="ORF">BN9_078520</name>
</gene>
<dbReference type="Pfam" id="PF13500">
    <property type="entry name" value="AAA_26"/>
    <property type="match status" value="1"/>
</dbReference>
<dbReference type="InterPro" id="IPR027417">
    <property type="entry name" value="P-loop_NTPase"/>
</dbReference>
<dbReference type="Gene3D" id="3.40.1390.20">
    <property type="entry name" value="HprK N-terminal domain-like"/>
    <property type="match status" value="1"/>
</dbReference>
<organism evidence="2 3">
    <name type="scientific">Albugo candida</name>
    <dbReference type="NCBI Taxonomy" id="65357"/>
    <lineage>
        <taxon>Eukaryota</taxon>
        <taxon>Sar</taxon>
        <taxon>Stramenopiles</taxon>
        <taxon>Oomycota</taxon>
        <taxon>Peronosporomycetes</taxon>
        <taxon>Albuginales</taxon>
        <taxon>Albuginaceae</taxon>
        <taxon>Albugo</taxon>
    </lineage>
</organism>
<dbReference type="SUPFAM" id="SSF75138">
    <property type="entry name" value="HprK N-terminal domain-like"/>
    <property type="match status" value="1"/>
</dbReference>
<evidence type="ECO:0000313" key="2">
    <source>
        <dbReference type="EMBL" id="CCI46897.1"/>
    </source>
</evidence>
<keyword evidence="3" id="KW-1185">Reference proteome</keyword>